<evidence type="ECO:0000259" key="8">
    <source>
        <dbReference type="PROSITE" id="PS50222"/>
    </source>
</evidence>
<dbReference type="InterPro" id="IPR010920">
    <property type="entry name" value="LSM_dom_sf"/>
</dbReference>
<dbReference type="OrthoDB" id="544685at2759"/>
<gene>
    <name evidence="9" type="ORF">OBBRIDRAFT_719309</name>
</gene>
<dbReference type="InterPro" id="IPR018247">
    <property type="entry name" value="EF_Hand_1_Ca_BS"/>
</dbReference>
<feature type="compositionally biased region" description="Pro residues" evidence="6">
    <location>
        <begin position="772"/>
        <end position="781"/>
    </location>
</feature>
<evidence type="ECO:0000256" key="4">
    <source>
        <dbReference type="ARBA" id="ARBA00022989"/>
    </source>
</evidence>
<evidence type="ECO:0000313" key="10">
    <source>
        <dbReference type="Proteomes" id="UP000250043"/>
    </source>
</evidence>
<dbReference type="GO" id="GO:0006874">
    <property type="term" value="P:intracellular calcium ion homeostasis"/>
    <property type="evidence" value="ECO:0007669"/>
    <property type="project" value="TreeGrafter"/>
</dbReference>
<feature type="region of interest" description="Disordered" evidence="6">
    <location>
        <begin position="829"/>
        <end position="865"/>
    </location>
</feature>
<dbReference type="SUPFAM" id="SSF47473">
    <property type="entry name" value="EF-hand"/>
    <property type="match status" value="1"/>
</dbReference>
<feature type="transmembrane region" description="Helical" evidence="7">
    <location>
        <begin position="548"/>
        <end position="568"/>
    </location>
</feature>
<keyword evidence="4 7" id="KW-1133">Transmembrane helix</keyword>
<dbReference type="InterPro" id="IPR023408">
    <property type="entry name" value="MscS_beta-dom_sf"/>
</dbReference>
<evidence type="ECO:0000256" key="5">
    <source>
        <dbReference type="ARBA" id="ARBA00023136"/>
    </source>
</evidence>
<dbReference type="GO" id="GO:0005509">
    <property type="term" value="F:calcium ion binding"/>
    <property type="evidence" value="ECO:0007669"/>
    <property type="project" value="InterPro"/>
</dbReference>
<evidence type="ECO:0000313" key="9">
    <source>
        <dbReference type="EMBL" id="OCH95990.1"/>
    </source>
</evidence>
<feature type="transmembrane region" description="Helical" evidence="7">
    <location>
        <begin position="180"/>
        <end position="201"/>
    </location>
</feature>
<dbReference type="SUPFAM" id="SSF50182">
    <property type="entry name" value="Sm-like ribonucleoproteins"/>
    <property type="match status" value="1"/>
</dbReference>
<dbReference type="GO" id="GO:0005262">
    <property type="term" value="F:calcium channel activity"/>
    <property type="evidence" value="ECO:0007669"/>
    <property type="project" value="TreeGrafter"/>
</dbReference>
<dbReference type="Pfam" id="PF25886">
    <property type="entry name" value="Msy1"/>
    <property type="match status" value="1"/>
</dbReference>
<feature type="compositionally biased region" description="Gly residues" evidence="6">
    <location>
        <begin position="840"/>
        <end position="849"/>
    </location>
</feature>
<evidence type="ECO:0000256" key="1">
    <source>
        <dbReference type="ARBA" id="ARBA00004370"/>
    </source>
</evidence>
<dbReference type="InterPro" id="IPR006685">
    <property type="entry name" value="MscS_channel_2nd"/>
</dbReference>
<feature type="region of interest" description="Disordered" evidence="6">
    <location>
        <begin position="302"/>
        <end position="416"/>
    </location>
</feature>
<protein>
    <recommendedName>
        <fullName evidence="8">EF-hand domain-containing protein</fullName>
    </recommendedName>
</protein>
<dbReference type="Proteomes" id="UP000250043">
    <property type="component" value="Unassembled WGS sequence"/>
</dbReference>
<proteinExistence type="predicted"/>
<dbReference type="Gene3D" id="1.10.238.10">
    <property type="entry name" value="EF-hand"/>
    <property type="match status" value="1"/>
</dbReference>
<keyword evidence="2 7" id="KW-0812">Transmembrane</keyword>
<dbReference type="AlphaFoldDB" id="A0A8E2J6W9"/>
<feature type="compositionally biased region" description="Polar residues" evidence="6">
    <location>
        <begin position="309"/>
        <end position="328"/>
    </location>
</feature>
<dbReference type="InterPro" id="IPR058650">
    <property type="entry name" value="Msy1/2-like"/>
</dbReference>
<keyword evidence="5 7" id="KW-0472">Membrane</keyword>
<dbReference type="InterPro" id="IPR002048">
    <property type="entry name" value="EF_hand_dom"/>
</dbReference>
<evidence type="ECO:0000256" key="2">
    <source>
        <dbReference type="ARBA" id="ARBA00022692"/>
    </source>
</evidence>
<feature type="region of interest" description="Disordered" evidence="6">
    <location>
        <begin position="1"/>
        <end position="45"/>
    </location>
</feature>
<dbReference type="InterPro" id="IPR011992">
    <property type="entry name" value="EF-hand-dom_pair"/>
</dbReference>
<sequence length="865" mass="96947">MPASPDHTAADAFRSRSHPDIPSGSRTPSVAGTEDEHGEENYDWSNEEDLVDEEAKFEEAMGKRKKTEGWTFRRVLTFIFGSLVGSTILSSLIITPPILLHFYWYKPHPTDHRRYIMDNVEAWMFWIAANITISWGLALCLDIAPAIVRLAIALSWGHVSESVKTKTELYNSVKNNIKPVFYAASGWVSWVIIFTNIYKLYDSGTPSNSRAQYTPRLYQTVEFLFFFALLYCIQRILVHAIAFAFHRTAYKERLDSVQDILRVVERLRIYRPKYRHVPKYSGGFATPVLAAFGFANHGFPSSRPASGAGSRNPSPTGSRPSTPISNSARALMSGSEADTSDRDASLAKRLHKKRGKQPTKSATDASESERTTRPVPRTKRHHYPPTPANSPQVRSPGADTPGRRRNVSGTEEDPVTLVSEAATQAARALKTAVLHDARNISGKPLDEEATGLVWGVTSAHEAKRLARSIYNAFKAPGRRELVPSDFYPAFPTREEAEAAFRVFDSDNNGNITRAEIKTTLLKVYKERRFLSRSMRDASQALRTLDGMLMFFAFIVLFFISLSVFGINITKALTSLYTLGIGASFIFKNAAGNAFDAIMFLFVTHPFDTGDRCFIDDENFVVKKMGLFATIFARNDGTETYYFNSQLFNKFIINVRRSGKMAEAVTLQIAWRTPLEKLDELERCMNEWLSKEENRWFEPSTGVTLQNINFQRYLEITVGIPHNGNWQDWGLRLQRKTAFHAAVQHYCRQLGIVFYESPMPIVWADRDTLEPMPSSPAPPSPLPGDDEVSDVHDMSEMPEAESAPKGEKVNWLGFQPPAYLPANIRARKSKSRKAIMRRMGGDAGGGGGGASLRSRCLPASETGYCS</sequence>
<dbReference type="Pfam" id="PF00924">
    <property type="entry name" value="MS_channel_2nd"/>
    <property type="match status" value="1"/>
</dbReference>
<feature type="transmembrane region" description="Helical" evidence="7">
    <location>
        <begin position="75"/>
        <end position="103"/>
    </location>
</feature>
<reference evidence="9 10" key="1">
    <citation type="submission" date="2016-07" db="EMBL/GenBank/DDBJ databases">
        <title>Draft genome of the white-rot fungus Obba rivulosa 3A-2.</title>
        <authorList>
            <consortium name="DOE Joint Genome Institute"/>
            <person name="Miettinen O."/>
            <person name="Riley R."/>
            <person name="Acob R."/>
            <person name="Barry K."/>
            <person name="Cullen D."/>
            <person name="De Vries R."/>
            <person name="Hainaut M."/>
            <person name="Hatakka A."/>
            <person name="Henrissat B."/>
            <person name="Hilden K."/>
            <person name="Kuo R."/>
            <person name="Labutti K."/>
            <person name="Lipzen A."/>
            <person name="Makela M.R."/>
            <person name="Sandor L."/>
            <person name="Spatafora J.W."/>
            <person name="Grigoriev I.V."/>
            <person name="Hibbett D.S."/>
        </authorList>
    </citation>
    <scope>NUCLEOTIDE SEQUENCE [LARGE SCALE GENOMIC DNA]</scope>
    <source>
        <strain evidence="9 10">3A-2</strain>
    </source>
</reference>
<name>A0A8E2J6W9_9APHY</name>
<dbReference type="PANTHER" id="PTHR31323">
    <property type="entry name" value="MECHANOSENSITIVE ION CHANNEL PROTEIN MSY2"/>
    <property type="match status" value="1"/>
</dbReference>
<comment type="subcellular location">
    <subcellularLocation>
        <location evidence="1">Membrane</location>
    </subcellularLocation>
</comment>
<evidence type="ECO:0000256" key="7">
    <source>
        <dbReference type="SAM" id="Phobius"/>
    </source>
</evidence>
<dbReference type="GO" id="GO:0016020">
    <property type="term" value="C:membrane"/>
    <property type="evidence" value="ECO:0007669"/>
    <property type="project" value="UniProtKB-SubCell"/>
</dbReference>
<organism evidence="9 10">
    <name type="scientific">Obba rivulosa</name>
    <dbReference type="NCBI Taxonomy" id="1052685"/>
    <lineage>
        <taxon>Eukaryota</taxon>
        <taxon>Fungi</taxon>
        <taxon>Dikarya</taxon>
        <taxon>Basidiomycota</taxon>
        <taxon>Agaricomycotina</taxon>
        <taxon>Agaricomycetes</taxon>
        <taxon>Polyporales</taxon>
        <taxon>Gelatoporiaceae</taxon>
        <taxon>Obba</taxon>
    </lineage>
</organism>
<evidence type="ECO:0000256" key="3">
    <source>
        <dbReference type="ARBA" id="ARBA00022837"/>
    </source>
</evidence>
<dbReference type="PANTHER" id="PTHR31323:SF1">
    <property type="entry name" value="MECHANOSENSITIVE ION CHANNEL PROTEIN"/>
    <property type="match status" value="1"/>
</dbReference>
<feature type="region of interest" description="Disordered" evidence="6">
    <location>
        <begin position="766"/>
        <end position="808"/>
    </location>
</feature>
<feature type="transmembrane region" description="Helical" evidence="7">
    <location>
        <begin position="221"/>
        <end position="245"/>
    </location>
</feature>
<dbReference type="Gene3D" id="2.30.30.60">
    <property type="match status" value="1"/>
</dbReference>
<accession>A0A8E2J6W9</accession>
<dbReference type="PROSITE" id="PS50222">
    <property type="entry name" value="EF_HAND_2"/>
    <property type="match status" value="1"/>
</dbReference>
<feature type="transmembrane region" description="Helical" evidence="7">
    <location>
        <begin position="123"/>
        <end position="148"/>
    </location>
</feature>
<feature type="compositionally biased region" description="Acidic residues" evidence="6">
    <location>
        <begin position="36"/>
        <end position="45"/>
    </location>
</feature>
<keyword evidence="10" id="KW-1185">Reference proteome</keyword>
<feature type="compositionally biased region" description="Basic residues" evidence="6">
    <location>
        <begin position="348"/>
        <end position="357"/>
    </location>
</feature>
<keyword evidence="3" id="KW-0106">Calcium</keyword>
<evidence type="ECO:0000256" key="6">
    <source>
        <dbReference type="SAM" id="MobiDB-lite"/>
    </source>
</evidence>
<dbReference type="EMBL" id="KV722333">
    <property type="protein sequence ID" value="OCH95990.1"/>
    <property type="molecule type" value="Genomic_DNA"/>
</dbReference>
<dbReference type="PROSITE" id="PS00018">
    <property type="entry name" value="EF_HAND_1"/>
    <property type="match status" value="1"/>
</dbReference>
<feature type="domain" description="EF-hand" evidence="8">
    <location>
        <begin position="491"/>
        <end position="526"/>
    </location>
</feature>